<dbReference type="OrthoDB" id="2187at2759"/>
<dbReference type="PANTHER" id="PTHR23077:SF9">
    <property type="entry name" value="PEROXISOMAL ATPASE PEX6"/>
    <property type="match status" value="1"/>
</dbReference>
<keyword evidence="2" id="KW-1185">Reference proteome</keyword>
<dbReference type="GO" id="GO:0005778">
    <property type="term" value="C:peroxisomal membrane"/>
    <property type="evidence" value="ECO:0007669"/>
    <property type="project" value="TreeGrafter"/>
</dbReference>
<dbReference type="Gene3D" id="1.10.8.60">
    <property type="match status" value="1"/>
</dbReference>
<dbReference type="Proteomes" id="UP000326759">
    <property type="component" value="Unassembled WGS sequence"/>
</dbReference>
<reference evidence="1 2" key="1">
    <citation type="journal article" date="2019" name="PLoS Biol.">
        <title>Sex chromosomes control vertical transmission of feminizing Wolbachia symbionts in an isopod.</title>
        <authorList>
            <person name="Becking T."/>
            <person name="Chebbi M.A."/>
            <person name="Giraud I."/>
            <person name="Moumen B."/>
            <person name="Laverre T."/>
            <person name="Caubet Y."/>
            <person name="Peccoud J."/>
            <person name="Gilbert C."/>
            <person name="Cordaux R."/>
        </authorList>
    </citation>
    <scope>NUCLEOTIDE SEQUENCE [LARGE SCALE GENOMIC DNA]</scope>
    <source>
        <strain evidence="1">ANa2</strain>
        <tissue evidence="1">Whole body excluding digestive tract and cuticle</tissue>
    </source>
</reference>
<dbReference type="InterPro" id="IPR027417">
    <property type="entry name" value="P-loop_NTPase"/>
</dbReference>
<evidence type="ECO:0000313" key="2">
    <source>
        <dbReference type="Proteomes" id="UP000326759"/>
    </source>
</evidence>
<dbReference type="GO" id="GO:0005829">
    <property type="term" value="C:cytosol"/>
    <property type="evidence" value="ECO:0007669"/>
    <property type="project" value="TreeGrafter"/>
</dbReference>
<dbReference type="PANTHER" id="PTHR23077">
    <property type="entry name" value="AAA-FAMILY ATPASE"/>
    <property type="match status" value="1"/>
</dbReference>
<accession>A0A5N5SL70</accession>
<comment type="caution">
    <text evidence="1">The sequence shown here is derived from an EMBL/GenBank/DDBJ whole genome shotgun (WGS) entry which is preliminary data.</text>
</comment>
<dbReference type="GO" id="GO:0016887">
    <property type="term" value="F:ATP hydrolysis activity"/>
    <property type="evidence" value="ECO:0007669"/>
    <property type="project" value="TreeGrafter"/>
</dbReference>
<proteinExistence type="predicted"/>
<organism evidence="1 2">
    <name type="scientific">Armadillidium nasatum</name>
    <dbReference type="NCBI Taxonomy" id="96803"/>
    <lineage>
        <taxon>Eukaryota</taxon>
        <taxon>Metazoa</taxon>
        <taxon>Ecdysozoa</taxon>
        <taxon>Arthropoda</taxon>
        <taxon>Crustacea</taxon>
        <taxon>Multicrustacea</taxon>
        <taxon>Malacostraca</taxon>
        <taxon>Eumalacostraca</taxon>
        <taxon>Peracarida</taxon>
        <taxon>Isopoda</taxon>
        <taxon>Oniscidea</taxon>
        <taxon>Crinocheta</taxon>
        <taxon>Armadillidiidae</taxon>
        <taxon>Armadillidium</taxon>
    </lineage>
</organism>
<protein>
    <submittedName>
        <fullName evidence="1">Uncharacterized protein</fullName>
    </submittedName>
</protein>
<sequence length="125" mass="13926">MVSRFDKQIYLGVCETREEQLKILKAVTSKIPLDANISLDNVVLSLSFNLTGADFAALATDAFYIATRRVITRLNEDSNSDTKVEVTEYDLLEAAENLVPSVSFEELKMYKEIKSKSSNAGLLDL</sequence>
<dbReference type="InterPro" id="IPR050168">
    <property type="entry name" value="AAA_ATPase_domain"/>
</dbReference>
<dbReference type="SUPFAM" id="SSF52540">
    <property type="entry name" value="P-loop containing nucleoside triphosphate hydrolases"/>
    <property type="match status" value="1"/>
</dbReference>
<name>A0A5N5SL70_9CRUS</name>
<evidence type="ECO:0000313" key="1">
    <source>
        <dbReference type="EMBL" id="KAB7494458.1"/>
    </source>
</evidence>
<dbReference type="EMBL" id="SEYY01024018">
    <property type="protein sequence ID" value="KAB7494458.1"/>
    <property type="molecule type" value="Genomic_DNA"/>
</dbReference>
<dbReference type="GO" id="GO:0016558">
    <property type="term" value="P:protein import into peroxisome matrix"/>
    <property type="evidence" value="ECO:0007669"/>
    <property type="project" value="TreeGrafter"/>
</dbReference>
<dbReference type="AlphaFoldDB" id="A0A5N5SL70"/>
<gene>
    <name evidence="1" type="ORF">Anas_00358</name>
</gene>